<dbReference type="Gene3D" id="3.90.190.10">
    <property type="entry name" value="Protein tyrosine phosphatase superfamily"/>
    <property type="match status" value="1"/>
</dbReference>
<dbReference type="SUPFAM" id="SSF52799">
    <property type="entry name" value="(Phosphotyrosine protein) phosphatases II"/>
    <property type="match status" value="1"/>
</dbReference>
<dbReference type="EMBL" id="FOGU01000001">
    <property type="protein sequence ID" value="SER56840.1"/>
    <property type="molecule type" value="Genomic_DNA"/>
</dbReference>
<reference evidence="2 3" key="1">
    <citation type="submission" date="2016-10" db="EMBL/GenBank/DDBJ databases">
        <authorList>
            <person name="de Groot N.N."/>
        </authorList>
    </citation>
    <scope>NUCLEOTIDE SEQUENCE [LARGE SCALE GENOMIC DNA]</scope>
    <source>
        <strain evidence="2 3">DSM 23042</strain>
    </source>
</reference>
<dbReference type="STRING" id="641238.SAMN04490244_101511"/>
<keyword evidence="3" id="KW-1185">Reference proteome</keyword>
<protein>
    <submittedName>
        <fullName evidence="2">TIGR01244 family protein</fullName>
    </submittedName>
</protein>
<dbReference type="NCBIfam" id="TIGR01244">
    <property type="entry name" value="TIGR01244 family sulfur transferase"/>
    <property type="match status" value="1"/>
</dbReference>
<feature type="domain" description="Beta-lactamase hydrolase-like protein phosphatase-like" evidence="1">
    <location>
        <begin position="3"/>
        <end position="109"/>
    </location>
</feature>
<dbReference type="Pfam" id="PF04273">
    <property type="entry name" value="BLH_phosphatase"/>
    <property type="match status" value="1"/>
</dbReference>
<organism evidence="2 3">
    <name type="scientific">Tranquillimonas rosea</name>
    <dbReference type="NCBI Taxonomy" id="641238"/>
    <lineage>
        <taxon>Bacteria</taxon>
        <taxon>Pseudomonadati</taxon>
        <taxon>Pseudomonadota</taxon>
        <taxon>Alphaproteobacteria</taxon>
        <taxon>Rhodobacterales</taxon>
        <taxon>Roseobacteraceae</taxon>
        <taxon>Tranquillimonas</taxon>
    </lineage>
</organism>
<name>A0A1H9Q8S7_9RHOB</name>
<gene>
    <name evidence="2" type="ORF">SAMN04490244_101511</name>
</gene>
<dbReference type="InterPro" id="IPR005939">
    <property type="entry name" value="BLH_phosphatase-like"/>
</dbReference>
<evidence type="ECO:0000259" key="1">
    <source>
        <dbReference type="Pfam" id="PF04273"/>
    </source>
</evidence>
<dbReference type="CDD" id="cd14503">
    <property type="entry name" value="PTP-bact"/>
    <property type="match status" value="1"/>
</dbReference>
<dbReference type="Proteomes" id="UP000198885">
    <property type="component" value="Unassembled WGS sequence"/>
</dbReference>
<evidence type="ECO:0000313" key="3">
    <source>
        <dbReference type="Proteomes" id="UP000198885"/>
    </source>
</evidence>
<evidence type="ECO:0000313" key="2">
    <source>
        <dbReference type="EMBL" id="SER56840.1"/>
    </source>
</evidence>
<dbReference type="RefSeq" id="WP_092687819.1">
    <property type="nucleotide sequence ID" value="NZ_FOGU01000001.1"/>
</dbReference>
<dbReference type="InterPro" id="IPR029021">
    <property type="entry name" value="Prot-tyrosine_phosphatase-like"/>
</dbReference>
<dbReference type="OrthoDB" id="9805710at2"/>
<accession>A0A1H9Q8S7</accession>
<dbReference type="AlphaFoldDB" id="A0A1H9Q8S7"/>
<dbReference type="GO" id="GO:0016787">
    <property type="term" value="F:hydrolase activity"/>
    <property type="evidence" value="ECO:0007669"/>
    <property type="project" value="InterPro"/>
</dbReference>
<sequence>MEIRTITPAYAVSPQITPEDVPALAEAGYKVIICNRPDSEVGPDENAAAVRAAAEAAGLAFHDNPVVNGALTEDNVTTQGKVLSEAEGPVFAYCRSGTRCTIVWALSQAEHASPDDLIETAGRAGYDIAGLRPQLEMMGKRGITRT</sequence>
<proteinExistence type="predicted"/>